<feature type="domain" description="CUB" evidence="4">
    <location>
        <begin position="475"/>
        <end position="587"/>
    </location>
</feature>
<feature type="chain" id="PRO_5045784846" description="CUB domain-containing protein" evidence="3">
    <location>
        <begin position="20"/>
        <end position="656"/>
    </location>
</feature>
<organism evidence="5 6">
    <name type="scientific">Iphiclides podalirius</name>
    <name type="common">scarce swallowtail</name>
    <dbReference type="NCBI Taxonomy" id="110791"/>
    <lineage>
        <taxon>Eukaryota</taxon>
        <taxon>Metazoa</taxon>
        <taxon>Ecdysozoa</taxon>
        <taxon>Arthropoda</taxon>
        <taxon>Hexapoda</taxon>
        <taxon>Insecta</taxon>
        <taxon>Pterygota</taxon>
        <taxon>Neoptera</taxon>
        <taxon>Endopterygota</taxon>
        <taxon>Lepidoptera</taxon>
        <taxon>Glossata</taxon>
        <taxon>Ditrysia</taxon>
        <taxon>Papilionoidea</taxon>
        <taxon>Papilionidae</taxon>
        <taxon>Papilioninae</taxon>
        <taxon>Iphiclides</taxon>
    </lineage>
</organism>
<dbReference type="Gene3D" id="2.60.120.290">
    <property type="entry name" value="Spermadhesin, CUB domain"/>
    <property type="match status" value="1"/>
</dbReference>
<proteinExistence type="predicted"/>
<evidence type="ECO:0000256" key="1">
    <source>
        <dbReference type="ARBA" id="ARBA00023157"/>
    </source>
</evidence>
<feature type="region of interest" description="Disordered" evidence="2">
    <location>
        <begin position="155"/>
        <end position="178"/>
    </location>
</feature>
<dbReference type="SUPFAM" id="SSF49854">
    <property type="entry name" value="Spermadhesin, CUB domain"/>
    <property type="match status" value="1"/>
</dbReference>
<feature type="compositionally biased region" description="Polar residues" evidence="2">
    <location>
        <begin position="337"/>
        <end position="350"/>
    </location>
</feature>
<dbReference type="InterPro" id="IPR035914">
    <property type="entry name" value="Sperma_CUB_dom_sf"/>
</dbReference>
<feature type="region of interest" description="Disordered" evidence="2">
    <location>
        <begin position="335"/>
        <end position="368"/>
    </location>
</feature>
<evidence type="ECO:0000256" key="3">
    <source>
        <dbReference type="SAM" id="SignalP"/>
    </source>
</evidence>
<feature type="compositionally biased region" description="Polar residues" evidence="2">
    <location>
        <begin position="394"/>
        <end position="405"/>
    </location>
</feature>
<feature type="region of interest" description="Disordered" evidence="2">
    <location>
        <begin position="380"/>
        <end position="417"/>
    </location>
</feature>
<protein>
    <recommendedName>
        <fullName evidence="4">CUB domain-containing protein</fullName>
    </recommendedName>
</protein>
<evidence type="ECO:0000313" key="6">
    <source>
        <dbReference type="Proteomes" id="UP000837857"/>
    </source>
</evidence>
<keyword evidence="6" id="KW-1185">Reference proteome</keyword>
<evidence type="ECO:0000259" key="4">
    <source>
        <dbReference type="SMART" id="SM00042"/>
    </source>
</evidence>
<name>A0ABN8IKA2_9NEOP</name>
<evidence type="ECO:0000256" key="2">
    <source>
        <dbReference type="SAM" id="MobiDB-lite"/>
    </source>
</evidence>
<feature type="compositionally biased region" description="Basic and acidic residues" evidence="2">
    <location>
        <begin position="155"/>
        <end position="177"/>
    </location>
</feature>
<feature type="compositionally biased region" description="Basic and acidic residues" evidence="2">
    <location>
        <begin position="380"/>
        <end position="389"/>
    </location>
</feature>
<evidence type="ECO:0000313" key="5">
    <source>
        <dbReference type="EMBL" id="CAH2057900.1"/>
    </source>
</evidence>
<feature type="compositionally biased region" description="Acidic residues" evidence="2">
    <location>
        <begin position="220"/>
        <end position="229"/>
    </location>
</feature>
<dbReference type="Pfam" id="PF00431">
    <property type="entry name" value="CUB"/>
    <property type="match status" value="1"/>
</dbReference>
<gene>
    <name evidence="5" type="ORF">IPOD504_LOCUS10354</name>
</gene>
<reference evidence="5" key="1">
    <citation type="submission" date="2022-03" db="EMBL/GenBank/DDBJ databases">
        <authorList>
            <person name="Martin H S."/>
        </authorList>
    </citation>
    <scope>NUCLEOTIDE SEQUENCE</scope>
</reference>
<accession>A0ABN8IKA2</accession>
<feature type="compositionally biased region" description="Acidic residues" evidence="2">
    <location>
        <begin position="406"/>
        <end position="417"/>
    </location>
</feature>
<feature type="compositionally biased region" description="Basic and acidic residues" evidence="2">
    <location>
        <begin position="230"/>
        <end position="243"/>
    </location>
</feature>
<dbReference type="EMBL" id="OW152837">
    <property type="protein sequence ID" value="CAH2057900.1"/>
    <property type="molecule type" value="Genomic_DNA"/>
</dbReference>
<dbReference type="InterPro" id="IPR000859">
    <property type="entry name" value="CUB_dom"/>
</dbReference>
<feature type="non-terminal residue" evidence="5">
    <location>
        <position position="656"/>
    </location>
</feature>
<keyword evidence="1" id="KW-1015">Disulfide bond</keyword>
<dbReference type="SMART" id="SM00042">
    <property type="entry name" value="CUB"/>
    <property type="match status" value="1"/>
</dbReference>
<feature type="region of interest" description="Disordered" evidence="2">
    <location>
        <begin position="110"/>
        <end position="137"/>
    </location>
</feature>
<feature type="region of interest" description="Disordered" evidence="2">
    <location>
        <begin position="219"/>
        <end position="243"/>
    </location>
</feature>
<feature type="compositionally biased region" description="Basic and acidic residues" evidence="2">
    <location>
        <begin position="357"/>
        <end position="368"/>
    </location>
</feature>
<keyword evidence="3" id="KW-0732">Signal</keyword>
<sequence>MDKFWIYAAFASLFIAVQALQVESFPDYLNVDDNVFYYDDELDFSGEKNKELSEAKKLISNKQNASDEESDRKVVEEIEMFRNDNEVEESHINDESAGALGDYQFEDNRSEVDEDEENVNGEVDSKEQESEDIDPELRVLNDLASEIEDLNKIKEALDDSKTRTDDESEHNVDDLQGEHLNPVKKFEIDTDDIIKIDSTIKELTENEDKVQGSMESFNENFDENDEDFSDNIKAKSTENSEIVKETKTLGTANEELPENDKEMKSQEEDEKFLIGEDDMKSFQEAYDDLDNWDKLFDKLDEIEAVKDKDEIPTSEERDFDETFKALMEDYDYFSLSEPATGNNENDTNVSIEEPFPDDTRPDEQASRKESTIEYIHDALEASDEAKNPDAEMINETSPSPTTTQSVEEEKEIDDVEDDGAVEQEDKAAANATSTTVDYDHLSASEYERIMDVFESKHSGDFNFTSEDFDKHIAPVHMTINDQPVVVTSPNYPNNYPTNNIVDWIFQGDGEGIELNITDFAVNGHLGDYLLVKPGGVDASGNEGLIFSYTLTTERRYRFMDVNRMFVRFEARPGMAFMRGFSFSVRMLRQIQHGPEPEPTPEPVVRPAHSAITLNLGGTTLESFVQEQVEREFRQIVADMATMYINANGIDPGLNST</sequence>
<dbReference type="Proteomes" id="UP000837857">
    <property type="component" value="Chromosome 25"/>
</dbReference>
<feature type="signal peptide" evidence="3">
    <location>
        <begin position="1"/>
        <end position="19"/>
    </location>
</feature>